<dbReference type="Gene3D" id="3.80.10.10">
    <property type="entry name" value="Ribonuclease Inhibitor"/>
    <property type="match status" value="2"/>
</dbReference>
<dbReference type="PROSITE" id="PS50297">
    <property type="entry name" value="ANK_REP_REGION"/>
    <property type="match status" value="2"/>
</dbReference>
<keyword evidence="9" id="KW-0802">TPR repeat</keyword>
<evidence type="ECO:0000256" key="13">
    <source>
        <dbReference type="ARBA" id="ARBA00023242"/>
    </source>
</evidence>
<keyword evidence="13" id="KW-0539">Nucleus</keyword>
<keyword evidence="11" id="KW-0040">ANK repeat</keyword>
<dbReference type="InterPro" id="IPR011990">
    <property type="entry name" value="TPR-like_helical_dom_sf"/>
</dbReference>
<feature type="compositionally biased region" description="Polar residues" evidence="14">
    <location>
        <begin position="781"/>
        <end position="793"/>
    </location>
</feature>
<dbReference type="InterPro" id="IPR001611">
    <property type="entry name" value="Leu-rich_rpt"/>
</dbReference>
<evidence type="ECO:0000313" key="15">
    <source>
        <dbReference type="EMBL" id="KGB37122.1"/>
    </source>
</evidence>
<feature type="region of interest" description="Disordered" evidence="14">
    <location>
        <begin position="769"/>
        <end position="809"/>
    </location>
</feature>
<accession>A0A094ZSG2</accession>
<dbReference type="PROSITE" id="PS50088">
    <property type="entry name" value="ANK_REPEAT"/>
    <property type="match status" value="2"/>
</dbReference>
<dbReference type="InterPro" id="IPR032675">
    <property type="entry name" value="LRR_dom_sf"/>
</dbReference>
<keyword evidence="7" id="KW-0677">Repeat</keyword>
<name>A0A094ZSG2_SCHHA</name>
<feature type="compositionally biased region" description="Low complexity" evidence="14">
    <location>
        <begin position="974"/>
        <end position="988"/>
    </location>
</feature>
<keyword evidence="6" id="KW-0433">Leucine-rich repeat</keyword>
<evidence type="ECO:0000256" key="8">
    <source>
        <dbReference type="ARBA" id="ARBA00022763"/>
    </source>
</evidence>
<comment type="subcellular location">
    <subcellularLocation>
        <location evidence="2">Chromosome</location>
    </subcellularLocation>
    <subcellularLocation>
        <location evidence="1">Nucleus</location>
    </subcellularLocation>
</comment>
<evidence type="ECO:0000256" key="10">
    <source>
        <dbReference type="ARBA" id="ARBA00022853"/>
    </source>
</evidence>
<feature type="region of interest" description="Disordered" evidence="14">
    <location>
        <begin position="969"/>
        <end position="1042"/>
    </location>
</feature>
<dbReference type="InterPro" id="IPR019734">
    <property type="entry name" value="TPR_rpt"/>
</dbReference>
<dbReference type="SUPFAM" id="SSF48452">
    <property type="entry name" value="TPR-like"/>
    <property type="match status" value="1"/>
</dbReference>
<gene>
    <name evidence="15" type="ORF">MS3_05441</name>
</gene>
<evidence type="ECO:0000256" key="7">
    <source>
        <dbReference type="ARBA" id="ARBA00022737"/>
    </source>
</evidence>
<dbReference type="GO" id="GO:0000724">
    <property type="term" value="P:double-strand break repair via homologous recombination"/>
    <property type="evidence" value="ECO:0007669"/>
    <property type="project" value="TreeGrafter"/>
</dbReference>
<reference evidence="15" key="1">
    <citation type="journal article" date="2012" name="Nat. Genet.">
        <title>Whole-genome sequence of Schistosoma haematobium.</title>
        <authorList>
            <person name="Young N.D."/>
            <person name="Jex A.R."/>
            <person name="Li B."/>
            <person name="Liu S."/>
            <person name="Yang L."/>
            <person name="Xiong Z."/>
            <person name="Li Y."/>
            <person name="Cantacessi C."/>
            <person name="Hall R.S."/>
            <person name="Xu X."/>
            <person name="Chen F."/>
            <person name="Wu X."/>
            <person name="Zerlotini A."/>
            <person name="Oliveira G."/>
            <person name="Hofmann A."/>
            <person name="Zhang G."/>
            <person name="Fang X."/>
            <person name="Kang Y."/>
            <person name="Campbell B.E."/>
            <person name="Loukas A."/>
            <person name="Ranganathan S."/>
            <person name="Rollinson D."/>
            <person name="Rinaldi G."/>
            <person name="Brindley P.J."/>
            <person name="Yang H."/>
            <person name="Wang J."/>
            <person name="Wang J."/>
            <person name="Gasser R.B."/>
        </authorList>
    </citation>
    <scope>NUCLEOTIDE SEQUENCE [LARGE SCALE GENOMIC DNA]</scope>
</reference>
<proteinExistence type="inferred from homology"/>
<feature type="compositionally biased region" description="Polar residues" evidence="14">
    <location>
        <begin position="1021"/>
        <end position="1039"/>
    </location>
</feature>
<evidence type="ECO:0000256" key="5">
    <source>
        <dbReference type="ARBA" id="ARBA00022454"/>
    </source>
</evidence>
<dbReference type="Gene3D" id="1.25.40.20">
    <property type="entry name" value="Ankyrin repeat-containing domain"/>
    <property type="match status" value="1"/>
</dbReference>
<keyword evidence="12" id="KW-0234">DNA repair</keyword>
<evidence type="ECO:0000256" key="1">
    <source>
        <dbReference type="ARBA" id="ARBA00004123"/>
    </source>
</evidence>
<evidence type="ECO:0000256" key="12">
    <source>
        <dbReference type="ARBA" id="ARBA00023204"/>
    </source>
</evidence>
<protein>
    <recommendedName>
        <fullName evidence="4">Tonsoku-like protein</fullName>
    </recommendedName>
</protein>
<dbReference type="GO" id="GO:0006325">
    <property type="term" value="P:chromatin organization"/>
    <property type="evidence" value="ECO:0007669"/>
    <property type="project" value="UniProtKB-KW"/>
</dbReference>
<organism evidence="15">
    <name type="scientific">Schistosoma haematobium</name>
    <name type="common">Blood fluke</name>
    <dbReference type="NCBI Taxonomy" id="6185"/>
    <lineage>
        <taxon>Eukaryota</taxon>
        <taxon>Metazoa</taxon>
        <taxon>Spiralia</taxon>
        <taxon>Lophotrochozoa</taxon>
        <taxon>Platyhelminthes</taxon>
        <taxon>Trematoda</taxon>
        <taxon>Digenea</taxon>
        <taxon>Strigeidida</taxon>
        <taxon>Schistosomatoidea</taxon>
        <taxon>Schistosomatidae</taxon>
        <taxon>Schistosoma</taxon>
    </lineage>
</organism>
<feature type="compositionally biased region" description="Acidic residues" evidence="14">
    <location>
        <begin position="540"/>
        <end position="553"/>
    </location>
</feature>
<sequence length="2143" mass="241263">MNVRSNIRIPLLYIFFPELIEQRAKTKVTKEKAELTLTIAAIYSEQGSHDSALVEYKKYLELWESKEDNLQCAVANRYLAECYIEMCDFTQAIFHTNRYLQLSLLIGNKTEQQRAYVTLGRCFLNRVETLKDGSLIAKSLKSANQALLNSMKLIRELSPNLDDKNSAEMRAVSLLNLGHVQRAQRLYDAAFESFSQCITLARKYSLQKILFRASYQAGEMLINNIPTHAFTECCHTEFLKLMNQNETKKALEIVQTTLSSPLSKPCVDNEAKLLYINLKELLAQIYLCYGNSRKAMKVFRLLKVDSPSSSEQYRKMIRTSFRLMNLLNEIPKEVSNTKDYIVSSRVHEKLGDLYSGIDLQGCAVRHYRFMLGSSELAYKQYCSESGVAPNEVIELVDAALISVAETYRTLGCYDQCAEMYKREILWATSTGLSTKDIATSWLSLAQAQRLISIIDSCTVSNDKNIEADQKIILNGSATALDSLLSAYKASKLTGSMSLIADCLKELLDYYEQYNHRDKSQKTRQELEQIKQTCDAQSDHQEEDNEQKDEEEVGDSDKNTSSISDDETGVTQFLETLSSDSELEQCIGSAELMDEFQDTMKGKKSGKALCLKTNMKGETPLHVAAINGDMNHVVKLIEVLGHPVNVPDGAGWLPIHEAAFHDRSEIATYLLDHGAKIDDTGYPDDYSTPLFEAIHNGALTTALIFVNRGANLWHKNKQGEYLSNLLDQWEPTRHASGTFAEQRAKFSELLAAIRSRLGADYDSWCNLKRETPENHSSDDSESSVAMKNNTSNQKSYSRHPCSGSRSSSLCETWDSVPPISSKTKFNRKSLRSRNWDDLMVDLDQDENSQPSSPVKLKKSVNAVESYKQAMKAIGSSKTRFVDKCESSGNTDSMDLAKRRKKSHVIDANDNDWLILDEKPKGSRSVSSTTVKEHFDALNVKRGKCTATASSKNRSRQEDLEFLPHMAFTSTQNDNLSSLPPGPSSSVVGGSHKHLPPKSTSTPIKCNKQLNHSFKESSHSGKDSSVNTNNCLPPATVNNDQLKLPKLPTNEFPETTSCSVKVAFSDISVLVPVDSMSRSVSWLATEAYRRRQILLGFNSNIPITESGEQLVRLCTRDRALLLPSDRLFSIIPVLSQSGSVVELLAELNESVVTQKTPTNPSNQHIQSHLNYESKSNKLPQDTVSPFLHSVIDKARNTGVVDLSNLSLEDIECCKLLGQLVRDGGIRVITEVKLQGNSLTTDIIDTKQFSSMNCINLTDYLCQLSLHLVKLNLSMNLFNEQFFSRFLCSLSKRFKEDKGSDVLMPRLLYLNLSYNPLLGCNMKQDNLENTNSLEYDLSTNHNNCWIRFIETILKVFPKLNYLNLTGCSLGGTNTMNVNYQNEQMFRSLSTDSFVSCLSELDLSWNPQISPNQLNYLLSMNCLKALKCLRLRGCSTFQSISTNKQCPINLPVSTLEVSSLSWLNNNSSEVFMKNLEKFNTFKESSFGDQLLNSICSALIKGNIRLQILDMGHCQLTYHCLTSLKSLFGTPGISITTLIIDHNPMLRNVVVSNNCPFPSWIQILQAIAQPASAVVSLTIDLPEIPDNNSDALTAAFNSVEAKLLPTISSTPLQELVIIYNETPDDTDAVVNQQVINKELVTLPENIASKMQSEMPLLNESIGRTSPSQTKEKFEKYTSDHRIMRRIVAEDPNYNLTIVPPLVDLCLKHCTENFEYNPIPFMYMNEKQKRRLLDALPPNLSLKVISHIIDDNDPYWIRCCYAKWPIIDITQYDGSWKRAYFERLLEEIIETFIPGTTYTSRLEECVHYAAPYIQRLIIQQLLPPLKQKNKQTKLDDDSGTESELEQSHIPLQMDHLNFSLILEKLFNLNELSITYTIKDCGMNFEWSLFQFTINDCLNLSKAIQQHSHLKILNLINSHVNSEQCRLLATHLQNHPTLECLNLSHNSIGYHGIRALSKLLTGKNHIKSLNLTNNHLKSTSGLTLAYALSQSDCHLIQLNLRMNKLQDDGGIALAKALIQNSTLKELNLAVNDLHENTATYFGHVLTQNSTLTHLDLSNNQIGVVGSKKLQDGMDQNSSLIHLDLRFTGSSQEAEYAISQRIEMNQAMNYKLQQEISDTYQCIPCEITSVARKQRSIVEQLGEIPFTSLRI</sequence>
<dbReference type="SMART" id="SM00368">
    <property type="entry name" value="LRR_RI"/>
    <property type="match status" value="5"/>
</dbReference>
<feature type="region of interest" description="Disordered" evidence="14">
    <location>
        <begin position="521"/>
        <end position="567"/>
    </location>
</feature>
<dbReference type="InterPro" id="IPR036770">
    <property type="entry name" value="Ankyrin_rpt-contain_sf"/>
</dbReference>
<evidence type="ECO:0000256" key="4">
    <source>
        <dbReference type="ARBA" id="ARBA00017829"/>
    </source>
</evidence>
<dbReference type="PANTHER" id="PTHR46358:SF1">
    <property type="entry name" value="TONSOKU-LIKE PROTEIN"/>
    <property type="match status" value="1"/>
</dbReference>
<evidence type="ECO:0000256" key="11">
    <source>
        <dbReference type="ARBA" id="ARBA00023043"/>
    </source>
</evidence>
<dbReference type="GO" id="GO:0031297">
    <property type="term" value="P:replication fork processing"/>
    <property type="evidence" value="ECO:0007669"/>
    <property type="project" value="TreeGrafter"/>
</dbReference>
<evidence type="ECO:0000256" key="9">
    <source>
        <dbReference type="ARBA" id="ARBA00022803"/>
    </source>
</evidence>
<comment type="similarity">
    <text evidence="3">Belongs to the Tonsoku family.</text>
</comment>
<dbReference type="SUPFAM" id="SSF81901">
    <property type="entry name" value="HCP-like"/>
    <property type="match status" value="1"/>
</dbReference>
<dbReference type="EMBL" id="KL250847">
    <property type="protein sequence ID" value="KGB37122.1"/>
    <property type="molecule type" value="Genomic_DNA"/>
</dbReference>
<dbReference type="STRING" id="6185.A0A094ZSG2"/>
<evidence type="ECO:0000256" key="14">
    <source>
        <dbReference type="SAM" id="MobiDB-lite"/>
    </source>
</evidence>
<dbReference type="SMART" id="SM00028">
    <property type="entry name" value="TPR"/>
    <property type="match status" value="3"/>
</dbReference>
<dbReference type="InterPro" id="IPR002110">
    <property type="entry name" value="Ankyrin_rpt"/>
</dbReference>
<keyword evidence="8" id="KW-0227">DNA damage</keyword>
<keyword evidence="5" id="KW-0158">Chromosome</keyword>
<dbReference type="InterPro" id="IPR052311">
    <property type="entry name" value="MMS22L-TONSL_complex_comp"/>
</dbReference>
<dbReference type="GO" id="GO:0043596">
    <property type="term" value="C:nuclear replication fork"/>
    <property type="evidence" value="ECO:0007669"/>
    <property type="project" value="TreeGrafter"/>
</dbReference>
<dbReference type="PANTHER" id="PTHR46358">
    <property type="entry name" value="TONSOKU-LIKE PROTEIN"/>
    <property type="match status" value="1"/>
</dbReference>
<dbReference type="SMART" id="SM00248">
    <property type="entry name" value="ANK"/>
    <property type="match status" value="3"/>
</dbReference>
<evidence type="ECO:0000256" key="3">
    <source>
        <dbReference type="ARBA" id="ARBA00010999"/>
    </source>
</evidence>
<keyword evidence="10" id="KW-0156">Chromatin regulator</keyword>
<feature type="compositionally biased region" description="Polar residues" evidence="14">
    <location>
        <begin position="996"/>
        <end position="1010"/>
    </location>
</feature>
<dbReference type="SUPFAM" id="SSF52047">
    <property type="entry name" value="RNI-like"/>
    <property type="match status" value="2"/>
</dbReference>
<feature type="compositionally biased region" description="Low complexity" evidence="14">
    <location>
        <begin position="797"/>
        <end position="807"/>
    </location>
</feature>
<dbReference type="SUPFAM" id="SSF48403">
    <property type="entry name" value="Ankyrin repeat"/>
    <property type="match status" value="1"/>
</dbReference>
<dbReference type="Pfam" id="PF13516">
    <property type="entry name" value="LRR_6"/>
    <property type="match status" value="3"/>
</dbReference>
<evidence type="ECO:0000256" key="2">
    <source>
        <dbReference type="ARBA" id="ARBA00004286"/>
    </source>
</evidence>
<dbReference type="Gene3D" id="1.25.40.10">
    <property type="entry name" value="Tetratricopeptide repeat domain"/>
    <property type="match status" value="1"/>
</dbReference>
<dbReference type="Pfam" id="PF12796">
    <property type="entry name" value="Ank_2"/>
    <property type="match status" value="1"/>
</dbReference>
<feature type="compositionally biased region" description="Polar residues" evidence="14">
    <location>
        <begin position="558"/>
        <end position="567"/>
    </location>
</feature>
<evidence type="ECO:0000256" key="6">
    <source>
        <dbReference type="ARBA" id="ARBA00022614"/>
    </source>
</evidence>
<feature type="compositionally biased region" description="Basic and acidic residues" evidence="14">
    <location>
        <begin position="1011"/>
        <end position="1020"/>
    </location>
</feature>